<protein>
    <submittedName>
        <fullName evidence="1">Uncharacterized protein</fullName>
    </submittedName>
</protein>
<name>A0A645B0Q3_9ZZZZ</name>
<sequence>MRAKELVVPRDKIERFRQQHRAGIDIVQPRGVVAHKNVWPLTLTRVIFDLGVDAKLLKIQEPPKVTEYTVNQLRRLFDLS</sequence>
<organism evidence="1">
    <name type="scientific">bioreactor metagenome</name>
    <dbReference type="NCBI Taxonomy" id="1076179"/>
    <lineage>
        <taxon>unclassified sequences</taxon>
        <taxon>metagenomes</taxon>
        <taxon>ecological metagenomes</taxon>
    </lineage>
</organism>
<comment type="caution">
    <text evidence="1">The sequence shown here is derived from an EMBL/GenBank/DDBJ whole genome shotgun (WGS) entry which is preliminary data.</text>
</comment>
<proteinExistence type="predicted"/>
<dbReference type="EMBL" id="VSSQ01016868">
    <property type="protein sequence ID" value="MPM58626.1"/>
    <property type="molecule type" value="Genomic_DNA"/>
</dbReference>
<reference evidence="1" key="1">
    <citation type="submission" date="2019-08" db="EMBL/GenBank/DDBJ databases">
        <authorList>
            <person name="Kucharzyk K."/>
            <person name="Murdoch R.W."/>
            <person name="Higgins S."/>
            <person name="Loffler F."/>
        </authorList>
    </citation>
    <scope>NUCLEOTIDE SEQUENCE</scope>
</reference>
<gene>
    <name evidence="1" type="ORF">SDC9_105458</name>
</gene>
<accession>A0A645B0Q3</accession>
<dbReference type="AlphaFoldDB" id="A0A645B0Q3"/>
<evidence type="ECO:0000313" key="1">
    <source>
        <dbReference type="EMBL" id="MPM58626.1"/>
    </source>
</evidence>